<evidence type="ECO:0000256" key="1">
    <source>
        <dbReference type="ARBA" id="ARBA00006601"/>
    </source>
</evidence>
<dbReference type="Gene3D" id="1.20.5.100">
    <property type="entry name" value="Cytochrome c1, transmembrane anchor, C-terminal"/>
    <property type="match status" value="1"/>
</dbReference>
<evidence type="ECO:0000313" key="4">
    <source>
        <dbReference type="EMBL" id="QHU20687.1"/>
    </source>
</evidence>
<feature type="domain" description="UDP-glucose/GDP-mannose dehydrogenase N-terminal" evidence="3">
    <location>
        <begin position="43"/>
        <end position="135"/>
    </location>
</feature>
<name>A0A6C0KVG8_9ZZZZ</name>
<dbReference type="GO" id="GO:0016616">
    <property type="term" value="F:oxidoreductase activity, acting on the CH-OH group of donors, NAD or NADP as acceptor"/>
    <property type="evidence" value="ECO:0007669"/>
    <property type="project" value="InterPro"/>
</dbReference>
<feature type="domain" description="UDP-glucose/GDP-mannose dehydrogenase dimerisation" evidence="2">
    <location>
        <begin position="168"/>
        <end position="264"/>
    </location>
</feature>
<organism evidence="4">
    <name type="scientific">viral metagenome</name>
    <dbReference type="NCBI Taxonomy" id="1070528"/>
    <lineage>
        <taxon>unclassified sequences</taxon>
        <taxon>metagenomes</taxon>
        <taxon>organismal metagenomes</taxon>
    </lineage>
</organism>
<dbReference type="PANTHER" id="PTHR43750">
    <property type="entry name" value="UDP-GLUCOSE 6-DEHYDROGENASE TUAD"/>
    <property type="match status" value="1"/>
</dbReference>
<dbReference type="AlphaFoldDB" id="A0A6C0KVG8"/>
<dbReference type="SUPFAM" id="SSF48179">
    <property type="entry name" value="6-phosphogluconate dehydrogenase C-terminal domain-like"/>
    <property type="match status" value="1"/>
</dbReference>
<comment type="similarity">
    <text evidence="1">Belongs to the UDP-glucose/GDP-mannose dehydrogenase family.</text>
</comment>
<dbReference type="EMBL" id="MN740971">
    <property type="protein sequence ID" value="QHU20687.1"/>
    <property type="molecule type" value="Genomic_DNA"/>
</dbReference>
<dbReference type="Pfam" id="PF03721">
    <property type="entry name" value="UDPG_MGDP_dh_N"/>
    <property type="match status" value="1"/>
</dbReference>
<reference evidence="4" key="1">
    <citation type="journal article" date="2020" name="Nature">
        <title>Giant virus diversity and host interactions through global metagenomics.</title>
        <authorList>
            <person name="Schulz F."/>
            <person name="Roux S."/>
            <person name="Paez-Espino D."/>
            <person name="Jungbluth S."/>
            <person name="Walsh D.A."/>
            <person name="Denef V.J."/>
            <person name="McMahon K.D."/>
            <person name="Konstantinidis K.T."/>
            <person name="Eloe-Fadrosh E.A."/>
            <person name="Kyrpides N.C."/>
            <person name="Woyke T."/>
        </authorList>
    </citation>
    <scope>NUCLEOTIDE SEQUENCE</scope>
    <source>
        <strain evidence="4">GVMAG-S-3300013093-109</strain>
    </source>
</reference>
<dbReference type="InterPro" id="IPR014026">
    <property type="entry name" value="UDP-Glc/GDP-Man_DH_dimer"/>
</dbReference>
<evidence type="ECO:0000259" key="2">
    <source>
        <dbReference type="Pfam" id="PF00984"/>
    </source>
</evidence>
<proteinExistence type="inferred from homology"/>
<dbReference type="SUPFAM" id="SSF51735">
    <property type="entry name" value="NAD(P)-binding Rossmann-fold domains"/>
    <property type="match status" value="1"/>
</dbReference>
<dbReference type="InterPro" id="IPR036291">
    <property type="entry name" value="NAD(P)-bd_dom_sf"/>
</dbReference>
<dbReference type="GO" id="GO:0051287">
    <property type="term" value="F:NAD binding"/>
    <property type="evidence" value="ECO:0007669"/>
    <property type="project" value="InterPro"/>
</dbReference>
<dbReference type="InterPro" id="IPR008927">
    <property type="entry name" value="6-PGluconate_DH-like_C_sf"/>
</dbReference>
<sequence>MQIGIIGNGFVGKATRQLETNSIEVLAYDIRPELCIPVGLTLKQLAQCDIIFVCVPTPMESSGKCHLGIVESVMKDLSSVIDPSKNFIVLRSTVPSGTCDRLGCYFMPEFLTEKNYIQDFIDCENWVFGLRGTEHDVAFQKTIKRLFEHAYDAGRIKHNVVHFRSNNEAEMIKYFRNCFLSAKISFCNEMEEFCSKKGINYENVRSFATLDSRIGGSHTFVPGHDGKRGFGGTCFPKDTGSLLYQMGEVGMKSYVLDAMVTRNNEVDRAEQDWNDNKGRAVL</sequence>
<dbReference type="InterPro" id="IPR001732">
    <property type="entry name" value="UDP-Glc/GDP-Man_DH_N"/>
</dbReference>
<dbReference type="PANTHER" id="PTHR43750:SF3">
    <property type="entry name" value="UDP-GLUCOSE 6-DEHYDROGENASE TUAD"/>
    <property type="match status" value="1"/>
</dbReference>
<evidence type="ECO:0000259" key="3">
    <source>
        <dbReference type="Pfam" id="PF03721"/>
    </source>
</evidence>
<dbReference type="Pfam" id="PF00984">
    <property type="entry name" value="UDPG_MGDP_dh"/>
    <property type="match status" value="1"/>
</dbReference>
<dbReference type="Gene3D" id="3.40.50.720">
    <property type="entry name" value="NAD(P)-binding Rossmann-like Domain"/>
    <property type="match status" value="2"/>
</dbReference>
<protein>
    <submittedName>
        <fullName evidence="4">Uncharacterized protein</fullName>
    </submittedName>
</protein>
<accession>A0A6C0KVG8</accession>